<dbReference type="Proteomes" id="UP000306985">
    <property type="component" value="Unassembled WGS sequence"/>
</dbReference>
<name>A0A4U6QEB2_9ACTN</name>
<feature type="region of interest" description="Disordered" evidence="1">
    <location>
        <begin position="1"/>
        <end position="23"/>
    </location>
</feature>
<keyword evidence="2" id="KW-0472">Membrane</keyword>
<organism evidence="3 4">
    <name type="scientific">Nakamurella flava</name>
    <dbReference type="NCBI Taxonomy" id="2576308"/>
    <lineage>
        <taxon>Bacteria</taxon>
        <taxon>Bacillati</taxon>
        <taxon>Actinomycetota</taxon>
        <taxon>Actinomycetes</taxon>
        <taxon>Nakamurellales</taxon>
        <taxon>Nakamurellaceae</taxon>
        <taxon>Nakamurella</taxon>
    </lineage>
</organism>
<feature type="transmembrane region" description="Helical" evidence="2">
    <location>
        <begin position="30"/>
        <end position="51"/>
    </location>
</feature>
<evidence type="ECO:0000313" key="3">
    <source>
        <dbReference type="EMBL" id="TKV58577.1"/>
    </source>
</evidence>
<feature type="region of interest" description="Disordered" evidence="1">
    <location>
        <begin position="86"/>
        <end position="127"/>
    </location>
</feature>
<dbReference type="Pfam" id="PF14012">
    <property type="entry name" value="DUF4229"/>
    <property type="match status" value="1"/>
</dbReference>
<dbReference type="RefSeq" id="WP_137450239.1">
    <property type="nucleotide sequence ID" value="NZ_SZZH01000003.1"/>
</dbReference>
<keyword evidence="2" id="KW-0812">Transmembrane</keyword>
<keyword evidence="2" id="KW-1133">Transmembrane helix</keyword>
<gene>
    <name evidence="3" type="ORF">FDO65_13635</name>
</gene>
<feature type="transmembrane region" description="Helical" evidence="2">
    <location>
        <begin position="57"/>
        <end position="76"/>
    </location>
</feature>
<dbReference type="EMBL" id="SZZH01000003">
    <property type="protein sequence ID" value="TKV58577.1"/>
    <property type="molecule type" value="Genomic_DNA"/>
</dbReference>
<feature type="compositionally biased region" description="Basic and acidic residues" evidence="1">
    <location>
        <begin position="116"/>
        <end position="127"/>
    </location>
</feature>
<dbReference type="AlphaFoldDB" id="A0A4U6QEB2"/>
<feature type="compositionally biased region" description="Pro residues" evidence="1">
    <location>
        <begin position="1"/>
        <end position="16"/>
    </location>
</feature>
<protein>
    <submittedName>
        <fullName evidence="3">DUF4229 domain-containing protein</fullName>
    </submittedName>
</protein>
<accession>A0A4U6QEB2</accession>
<keyword evidence="4" id="KW-1185">Reference proteome</keyword>
<evidence type="ECO:0000256" key="2">
    <source>
        <dbReference type="SAM" id="Phobius"/>
    </source>
</evidence>
<comment type="caution">
    <text evidence="3">The sequence shown here is derived from an EMBL/GenBank/DDBJ whole genome shotgun (WGS) entry which is preliminary data.</text>
</comment>
<reference evidence="3 4" key="1">
    <citation type="submission" date="2019-05" db="EMBL/GenBank/DDBJ databases">
        <title>Nakamurella sp. N5BH11, whole genome shotgun sequence.</title>
        <authorList>
            <person name="Tuo L."/>
        </authorList>
    </citation>
    <scope>NUCLEOTIDE SEQUENCE [LARGE SCALE GENOMIC DNA]</scope>
    <source>
        <strain evidence="3 4">N5BH11</strain>
    </source>
</reference>
<sequence length="127" mass="13639">MTSPSSPDPAATPGPGTPAADRQPPLAMSLLAYTGLRLLLVAVLTAVLMIFMPLIVALLFAFVLQLPLAWVLFGRWRRQVNDAMARATATRRSERARLQGALTGEGAFETPSDEADTARRDAPPPRS</sequence>
<proteinExistence type="predicted"/>
<evidence type="ECO:0000256" key="1">
    <source>
        <dbReference type="SAM" id="MobiDB-lite"/>
    </source>
</evidence>
<dbReference type="InterPro" id="IPR025323">
    <property type="entry name" value="DUF4229"/>
</dbReference>
<evidence type="ECO:0000313" key="4">
    <source>
        <dbReference type="Proteomes" id="UP000306985"/>
    </source>
</evidence>